<evidence type="ECO:0008006" key="3">
    <source>
        <dbReference type="Google" id="ProtNLM"/>
    </source>
</evidence>
<sequence>MSDTPEWCPQQEALVYKWAERAAGYRWLHNHARMKLKKNADRLTYPTIIMSSITGVGGFAVLSPDNTSDKQKMFILVIQYFFATLNIISGILTSIAKFSQSQSLSEAHSLMSIQYAKYYRGIDMELSLQRKDRVPVLEFVNKCREEYDRLLSEAPDIPEESIKEFNIIFPDRVNKPDVCNGLSIMDTQEPRVLKKIDEKRSLTHRNLQDIEDQL</sequence>
<accession>A0A6C0JTU0</accession>
<reference evidence="2" key="1">
    <citation type="journal article" date="2020" name="Nature">
        <title>Giant virus diversity and host interactions through global metagenomics.</title>
        <authorList>
            <person name="Schulz F."/>
            <person name="Roux S."/>
            <person name="Paez-Espino D."/>
            <person name="Jungbluth S."/>
            <person name="Walsh D.A."/>
            <person name="Denef V.J."/>
            <person name="McMahon K.D."/>
            <person name="Konstantinidis K.T."/>
            <person name="Eloe-Fadrosh E.A."/>
            <person name="Kyrpides N.C."/>
            <person name="Woyke T."/>
        </authorList>
    </citation>
    <scope>NUCLEOTIDE SEQUENCE</scope>
    <source>
        <strain evidence="2">GVMAG-S-1064190-84</strain>
    </source>
</reference>
<dbReference type="NCBIfam" id="NF033632">
    <property type="entry name" value="SLATT_4"/>
    <property type="match status" value="1"/>
</dbReference>
<evidence type="ECO:0000313" key="2">
    <source>
        <dbReference type="EMBL" id="QHU08969.1"/>
    </source>
</evidence>
<feature type="transmembrane region" description="Helical" evidence="1">
    <location>
        <begin position="43"/>
        <end position="62"/>
    </location>
</feature>
<keyword evidence="1" id="KW-0472">Membrane</keyword>
<proteinExistence type="predicted"/>
<dbReference type="AlphaFoldDB" id="A0A6C0JTU0"/>
<protein>
    <recommendedName>
        <fullName evidence="3">SLATT domain-containing protein</fullName>
    </recommendedName>
</protein>
<name>A0A6C0JTU0_9ZZZZ</name>
<keyword evidence="1" id="KW-0812">Transmembrane</keyword>
<evidence type="ECO:0000256" key="1">
    <source>
        <dbReference type="SAM" id="Phobius"/>
    </source>
</evidence>
<keyword evidence="1" id="KW-1133">Transmembrane helix</keyword>
<organism evidence="2">
    <name type="scientific">viral metagenome</name>
    <dbReference type="NCBI Taxonomy" id="1070528"/>
    <lineage>
        <taxon>unclassified sequences</taxon>
        <taxon>metagenomes</taxon>
        <taxon>organismal metagenomes</taxon>
    </lineage>
</organism>
<dbReference type="EMBL" id="MN740700">
    <property type="protein sequence ID" value="QHU08969.1"/>
    <property type="molecule type" value="Genomic_DNA"/>
</dbReference>
<feature type="transmembrane region" description="Helical" evidence="1">
    <location>
        <begin position="74"/>
        <end position="96"/>
    </location>
</feature>